<evidence type="ECO:0000313" key="2">
    <source>
        <dbReference type="Proteomes" id="UP000198242"/>
    </source>
</evidence>
<protein>
    <submittedName>
        <fullName evidence="1">Uncharacterized protein</fullName>
    </submittedName>
</protein>
<dbReference type="RefSeq" id="WP_157744721.1">
    <property type="nucleotide sequence ID" value="NZ_LT607411.1"/>
</dbReference>
<dbReference type="Proteomes" id="UP000198242">
    <property type="component" value="Chromosome I"/>
</dbReference>
<dbReference type="EMBL" id="LT607411">
    <property type="protein sequence ID" value="SCF38967.1"/>
    <property type="molecule type" value="Genomic_DNA"/>
</dbReference>
<evidence type="ECO:0000313" key="1">
    <source>
        <dbReference type="EMBL" id="SCF38967.1"/>
    </source>
</evidence>
<organism evidence="1 2">
    <name type="scientific">Micromonospora viridifaciens</name>
    <dbReference type="NCBI Taxonomy" id="1881"/>
    <lineage>
        <taxon>Bacteria</taxon>
        <taxon>Bacillati</taxon>
        <taxon>Actinomycetota</taxon>
        <taxon>Actinomycetes</taxon>
        <taxon>Micromonosporales</taxon>
        <taxon>Micromonosporaceae</taxon>
        <taxon>Micromonospora</taxon>
    </lineage>
</organism>
<gene>
    <name evidence="1" type="ORF">GA0074695_6467</name>
</gene>
<name>A0A1C5A169_MICVI</name>
<proteinExistence type="predicted"/>
<reference evidence="2" key="1">
    <citation type="submission" date="2016-06" db="EMBL/GenBank/DDBJ databases">
        <authorList>
            <person name="Varghese N."/>
            <person name="Submissions Spin"/>
        </authorList>
    </citation>
    <scope>NUCLEOTIDE SEQUENCE [LARGE SCALE GENOMIC DNA]</scope>
    <source>
        <strain evidence="2">DSM 43909</strain>
    </source>
</reference>
<dbReference type="AlphaFoldDB" id="A0A1C5A169"/>
<accession>A0A1C5A169</accession>
<sequence length="80" mass="8445">MTPENAGMPDKADAALDALLEASQDEVLVAISQQATEQPDYLDALLDARLQAANDELLHVLKGYDSVFGPIAAARVAPPN</sequence>
<keyword evidence="2" id="KW-1185">Reference proteome</keyword>